<evidence type="ECO:0000256" key="3">
    <source>
        <dbReference type="SAM" id="MobiDB-lite"/>
    </source>
</evidence>
<dbReference type="GO" id="GO:0032153">
    <property type="term" value="C:cell division site"/>
    <property type="evidence" value="ECO:0007669"/>
    <property type="project" value="TreeGrafter"/>
</dbReference>
<dbReference type="Proteomes" id="UP000218231">
    <property type="component" value="Unassembled WGS sequence"/>
</dbReference>
<protein>
    <submittedName>
        <fullName evidence="4">Uncharacterized protein</fullName>
    </submittedName>
</protein>
<gene>
    <name evidence="4" type="ORF">WR25_26312</name>
</gene>
<dbReference type="GO" id="GO:0005524">
    <property type="term" value="F:ATP binding"/>
    <property type="evidence" value="ECO:0007669"/>
    <property type="project" value="UniProtKB-KW"/>
</dbReference>
<name>A0A2A2M516_9BILA</name>
<dbReference type="GO" id="GO:0005737">
    <property type="term" value="C:cytoplasm"/>
    <property type="evidence" value="ECO:0007669"/>
    <property type="project" value="TreeGrafter"/>
</dbReference>
<dbReference type="PANTHER" id="PTHR12169">
    <property type="entry name" value="ATPASE N2B"/>
    <property type="match status" value="1"/>
</dbReference>
<accession>A0A2A2M516</accession>
<reference evidence="4 5" key="1">
    <citation type="journal article" date="2017" name="Curr. Biol.">
        <title>Genome architecture and evolution of a unichromosomal asexual nematode.</title>
        <authorList>
            <person name="Fradin H."/>
            <person name="Zegar C."/>
            <person name="Gutwein M."/>
            <person name="Lucas J."/>
            <person name="Kovtun M."/>
            <person name="Corcoran D."/>
            <person name="Baugh L.R."/>
            <person name="Kiontke K."/>
            <person name="Gunsalus K."/>
            <person name="Fitch D.H."/>
            <person name="Piano F."/>
        </authorList>
    </citation>
    <scope>NUCLEOTIDE SEQUENCE [LARGE SCALE GENOMIC DNA]</scope>
    <source>
        <strain evidence="4">PF1309</strain>
    </source>
</reference>
<dbReference type="GO" id="GO:0051301">
    <property type="term" value="P:cell division"/>
    <property type="evidence" value="ECO:0007669"/>
    <property type="project" value="TreeGrafter"/>
</dbReference>
<sequence>MRVLAVAGEQDHRLRPGVQQQRYWVDKPGWPSALEAVFQQLSPNDPGSDQPLQLGSRRIGVLRRSTHAIWCRFADLCEQPLAAMDFMALCDRFPAILISAIPALGRGRPRRGRGSPVADAGAEG</sequence>
<dbReference type="PANTHER" id="PTHR12169:SF6">
    <property type="entry name" value="AFG1-LIKE ATPASE"/>
    <property type="match status" value="1"/>
</dbReference>
<evidence type="ECO:0000256" key="2">
    <source>
        <dbReference type="ARBA" id="ARBA00022840"/>
    </source>
</evidence>
<keyword evidence="2" id="KW-0067">ATP-binding</keyword>
<dbReference type="Pfam" id="PF03969">
    <property type="entry name" value="AFG1_ATPase"/>
    <property type="match status" value="1"/>
</dbReference>
<keyword evidence="5" id="KW-1185">Reference proteome</keyword>
<evidence type="ECO:0000256" key="1">
    <source>
        <dbReference type="ARBA" id="ARBA00022741"/>
    </source>
</evidence>
<comment type="caution">
    <text evidence="4">The sequence shown here is derived from an EMBL/GenBank/DDBJ whole genome shotgun (WGS) entry which is preliminary data.</text>
</comment>
<evidence type="ECO:0000313" key="5">
    <source>
        <dbReference type="Proteomes" id="UP000218231"/>
    </source>
</evidence>
<evidence type="ECO:0000313" key="4">
    <source>
        <dbReference type="EMBL" id="PAV93578.1"/>
    </source>
</evidence>
<proteinExistence type="predicted"/>
<dbReference type="AlphaFoldDB" id="A0A2A2M516"/>
<dbReference type="GO" id="GO:0016887">
    <property type="term" value="F:ATP hydrolysis activity"/>
    <property type="evidence" value="ECO:0007669"/>
    <property type="project" value="InterPro"/>
</dbReference>
<organism evidence="4 5">
    <name type="scientific">Diploscapter pachys</name>
    <dbReference type="NCBI Taxonomy" id="2018661"/>
    <lineage>
        <taxon>Eukaryota</taxon>
        <taxon>Metazoa</taxon>
        <taxon>Ecdysozoa</taxon>
        <taxon>Nematoda</taxon>
        <taxon>Chromadorea</taxon>
        <taxon>Rhabditida</taxon>
        <taxon>Rhabditina</taxon>
        <taxon>Rhabditomorpha</taxon>
        <taxon>Rhabditoidea</taxon>
        <taxon>Rhabditidae</taxon>
        <taxon>Diploscapter</taxon>
    </lineage>
</organism>
<dbReference type="InterPro" id="IPR005654">
    <property type="entry name" value="ATPase_AFG1-like"/>
</dbReference>
<dbReference type="EMBL" id="LIAE01005019">
    <property type="protein sequence ID" value="PAV93578.1"/>
    <property type="molecule type" value="Genomic_DNA"/>
</dbReference>
<keyword evidence="1" id="KW-0547">Nucleotide-binding</keyword>
<feature type="region of interest" description="Disordered" evidence="3">
    <location>
        <begin position="105"/>
        <end position="124"/>
    </location>
</feature>